<keyword evidence="2" id="KW-1185">Reference proteome</keyword>
<proteinExistence type="predicted"/>
<dbReference type="Proteomes" id="UP000836387">
    <property type="component" value="Unassembled WGS sequence"/>
</dbReference>
<evidence type="ECO:0000313" key="2">
    <source>
        <dbReference type="Proteomes" id="UP000836387"/>
    </source>
</evidence>
<name>A0ACA9UM87_BIOOC</name>
<comment type="caution">
    <text evidence="1">The sequence shown here is derived from an EMBL/GenBank/DDBJ whole genome shotgun (WGS) entry which is preliminary data.</text>
</comment>
<reference evidence="1" key="1">
    <citation type="submission" date="2020-04" db="EMBL/GenBank/DDBJ databases">
        <authorList>
            <person name="Broberg M."/>
        </authorList>
    </citation>
    <scope>NUCLEOTIDE SEQUENCE</scope>
</reference>
<reference evidence="1" key="2">
    <citation type="submission" date="2021-10" db="EMBL/GenBank/DDBJ databases">
        <authorList>
            <person name="Piombo E."/>
        </authorList>
    </citation>
    <scope>NUCLEOTIDE SEQUENCE</scope>
</reference>
<sequence>MAHTDSLATAERRQATIQSEKAFVSEAISKLHAIALQVPRLAGNSNECGEKKELKVLLRQLYTVICRLSDYRRGKSYNPFSEEDDNEDEKLENNNGEEDQSGEEEVSGNDDTDDDNDSDDSDSDEDNGDDGGFRSGFKNIPGGFELDQILLSGWHAVLEPVDALAKFDPDGPFLAARMILFTQHAISKNKALPKSLADGQERFQLQADLG</sequence>
<protein>
    <submittedName>
        <fullName evidence="1">Uncharacterized protein</fullName>
    </submittedName>
</protein>
<evidence type="ECO:0000313" key="1">
    <source>
        <dbReference type="EMBL" id="CAG9954537.1"/>
    </source>
</evidence>
<gene>
    <name evidence="1" type="ORF">CRV2_00017987</name>
</gene>
<dbReference type="EMBL" id="CADEHS020000570">
    <property type="protein sequence ID" value="CAG9954537.1"/>
    <property type="molecule type" value="Genomic_DNA"/>
</dbReference>
<organism evidence="1 2">
    <name type="scientific">Clonostachys rosea f. rosea IK726</name>
    <dbReference type="NCBI Taxonomy" id="1349383"/>
    <lineage>
        <taxon>Eukaryota</taxon>
        <taxon>Fungi</taxon>
        <taxon>Dikarya</taxon>
        <taxon>Ascomycota</taxon>
        <taxon>Pezizomycotina</taxon>
        <taxon>Sordariomycetes</taxon>
        <taxon>Hypocreomycetidae</taxon>
        <taxon>Hypocreales</taxon>
        <taxon>Bionectriaceae</taxon>
        <taxon>Clonostachys</taxon>
    </lineage>
</organism>
<accession>A0ACA9UM87</accession>